<sequence length="278" mass="30213">MGATGDRLDRPRVRAGSRFSLTVRHATHREIHVGSSHRAGQRPRRGAVSIIVGGFGELLLTAGVLLLLFVAWQLWWTNLEAEGVQKNALTTITQEWKAPAAEPGAKNRVIPIEGETWGILYVPRYGGAYAKPIAEGTSMEVLDTVGVGHYASTQMPGEKGNVALAGHRQTHGQVFWDQDKLADGDKAYIQTKEGIYTYTFQNTQIVPPSRSDVILPVPGDPQAEPKDSLLTFTTCDPPFSTSMRMITHMKQTEFAPVGEAAPSEIADLVKKTVPGGKS</sequence>
<dbReference type="SUPFAM" id="SSF63817">
    <property type="entry name" value="Sortase"/>
    <property type="match status" value="1"/>
</dbReference>
<keyword evidence="1" id="KW-0378">Hydrolase</keyword>
<dbReference type="Gene3D" id="2.40.260.10">
    <property type="entry name" value="Sortase"/>
    <property type="match status" value="1"/>
</dbReference>
<dbReference type="Proteomes" id="UP000273119">
    <property type="component" value="Unassembled WGS sequence"/>
</dbReference>
<evidence type="ECO:0000313" key="5">
    <source>
        <dbReference type="Proteomes" id="UP000273119"/>
    </source>
</evidence>
<keyword evidence="3" id="KW-0812">Transmembrane</keyword>
<dbReference type="NCBIfam" id="TIGR01076">
    <property type="entry name" value="sortase_fam"/>
    <property type="match status" value="1"/>
</dbReference>
<organism evidence="4 5">
    <name type="scientific">Galactobacter caseinivorans</name>
    <dbReference type="NCBI Taxonomy" id="2676123"/>
    <lineage>
        <taxon>Bacteria</taxon>
        <taxon>Bacillati</taxon>
        <taxon>Actinomycetota</taxon>
        <taxon>Actinomycetes</taxon>
        <taxon>Micrococcales</taxon>
        <taxon>Micrococcaceae</taxon>
        <taxon>Galactobacter</taxon>
    </lineage>
</organism>
<evidence type="ECO:0000256" key="2">
    <source>
        <dbReference type="PIRSR" id="PIRSR605754-1"/>
    </source>
</evidence>
<name>A0A496PJD3_9MICC</name>
<feature type="active site" description="Proton donor/acceptor" evidence="2">
    <location>
        <position position="167"/>
    </location>
</feature>
<evidence type="ECO:0000313" key="4">
    <source>
        <dbReference type="EMBL" id="RKW70540.1"/>
    </source>
</evidence>
<proteinExistence type="predicted"/>
<dbReference type="CDD" id="cd05830">
    <property type="entry name" value="Sortase_E"/>
    <property type="match status" value="1"/>
</dbReference>
<dbReference type="InterPro" id="IPR023365">
    <property type="entry name" value="Sortase_dom-sf"/>
</dbReference>
<protein>
    <submittedName>
        <fullName evidence="4">Class E sortase</fullName>
    </submittedName>
</protein>
<gene>
    <name evidence="4" type="ORF">DWQ67_07475</name>
</gene>
<keyword evidence="5" id="KW-1185">Reference proteome</keyword>
<dbReference type="NCBIfam" id="NF033747">
    <property type="entry name" value="class_E_sortase"/>
    <property type="match status" value="1"/>
</dbReference>
<evidence type="ECO:0000256" key="3">
    <source>
        <dbReference type="SAM" id="Phobius"/>
    </source>
</evidence>
<feature type="active site" description="Acyl-thioester intermediate" evidence="2">
    <location>
        <position position="235"/>
    </location>
</feature>
<keyword evidence="3" id="KW-0472">Membrane</keyword>
<dbReference type="InterPro" id="IPR042003">
    <property type="entry name" value="Sortase_E"/>
</dbReference>
<dbReference type="Pfam" id="PF04203">
    <property type="entry name" value="Sortase"/>
    <property type="match status" value="1"/>
</dbReference>
<dbReference type="EMBL" id="QQXL01000004">
    <property type="protein sequence ID" value="RKW70540.1"/>
    <property type="molecule type" value="Genomic_DNA"/>
</dbReference>
<comment type="caution">
    <text evidence="4">The sequence shown here is derived from an EMBL/GenBank/DDBJ whole genome shotgun (WGS) entry which is preliminary data.</text>
</comment>
<feature type="transmembrane region" description="Helical" evidence="3">
    <location>
        <begin position="47"/>
        <end position="76"/>
    </location>
</feature>
<accession>A0A496PJD3</accession>
<dbReference type="GO" id="GO:0016787">
    <property type="term" value="F:hydrolase activity"/>
    <property type="evidence" value="ECO:0007669"/>
    <property type="project" value="UniProtKB-KW"/>
</dbReference>
<dbReference type="InterPro" id="IPR005754">
    <property type="entry name" value="Sortase"/>
</dbReference>
<evidence type="ECO:0000256" key="1">
    <source>
        <dbReference type="ARBA" id="ARBA00022801"/>
    </source>
</evidence>
<keyword evidence="3" id="KW-1133">Transmembrane helix</keyword>
<dbReference type="AlphaFoldDB" id="A0A496PJD3"/>
<reference evidence="4 5" key="1">
    <citation type="submission" date="2018-07" db="EMBL/GenBank/DDBJ databases">
        <title>Arthrobacter sp. nov., isolated from raw cow's milk with high bacterial count.</title>
        <authorList>
            <person name="Hahne J."/>
            <person name="Isele D."/>
            <person name="Lipski A."/>
        </authorList>
    </citation>
    <scope>NUCLEOTIDE SEQUENCE [LARGE SCALE GENOMIC DNA]</scope>
    <source>
        <strain evidence="4 5">JZ R-183</strain>
    </source>
</reference>
<dbReference type="InterPro" id="IPR053465">
    <property type="entry name" value="Sortase_Class_E"/>
</dbReference>